<dbReference type="EMBL" id="VUNN01000001">
    <property type="protein sequence ID" value="MSU05377.1"/>
    <property type="molecule type" value="Genomic_DNA"/>
</dbReference>
<evidence type="ECO:0000313" key="4">
    <source>
        <dbReference type="Proteomes" id="UP000460549"/>
    </source>
</evidence>
<dbReference type="Gene3D" id="3.40.190.150">
    <property type="entry name" value="Bordetella uptake gene, domain 1"/>
    <property type="match status" value="1"/>
</dbReference>
<evidence type="ECO:0000313" key="3">
    <source>
        <dbReference type="EMBL" id="MSU05377.1"/>
    </source>
</evidence>
<feature type="signal peptide" evidence="2">
    <location>
        <begin position="1"/>
        <end position="20"/>
    </location>
</feature>
<dbReference type="Gene3D" id="3.40.190.10">
    <property type="entry name" value="Periplasmic binding protein-like II"/>
    <property type="match status" value="1"/>
</dbReference>
<dbReference type="AlphaFoldDB" id="A0A7X2TQ37"/>
<dbReference type="RefSeq" id="WP_154424273.1">
    <property type="nucleotide sequence ID" value="NZ_VUNN01000001.1"/>
</dbReference>
<accession>A0A7X2TQ37</accession>
<sequence>MKKSLLVLLMAAVLMSGLFAQGASEAASFPSKTVEATVGWSAGGGGDIVFRALADVFPKYANGQTMIIKNVPGASGITGAVEFLDASADGYAVMHWNNASMAKTHLSETVIKGADTFKTVCQVVSSYNYLVVREDSKYQSLQDFLADVKANPGKITCGNAGANGGNHLAALIFQKETGIELTHVPYSGGGPAITGLLAGEVDCVMANAPEGIANVQNGQLRILAVFSENRYSAFPEVPTGKECGVDCVLPQWRTVVVPQETPDEIVEKLADIFKQCCEDPQFVDAMTSLSVEVTYKDSKAATAFMKSEDKRFAELAATL</sequence>
<dbReference type="PIRSF" id="PIRSF017082">
    <property type="entry name" value="YflP"/>
    <property type="match status" value="1"/>
</dbReference>
<organism evidence="3 4">
    <name type="scientific">Bullifex porci</name>
    <dbReference type="NCBI Taxonomy" id="2606638"/>
    <lineage>
        <taxon>Bacteria</taxon>
        <taxon>Pseudomonadati</taxon>
        <taxon>Spirochaetota</taxon>
        <taxon>Spirochaetia</taxon>
        <taxon>Spirochaetales</taxon>
        <taxon>Spirochaetaceae</taxon>
        <taxon>Bullifex</taxon>
    </lineage>
</organism>
<dbReference type="PANTHER" id="PTHR42928:SF5">
    <property type="entry name" value="BLR1237 PROTEIN"/>
    <property type="match status" value="1"/>
</dbReference>
<dbReference type="PANTHER" id="PTHR42928">
    <property type="entry name" value="TRICARBOXYLATE-BINDING PROTEIN"/>
    <property type="match status" value="1"/>
</dbReference>
<keyword evidence="4" id="KW-1185">Reference proteome</keyword>
<gene>
    <name evidence="3" type="ORF">FYJ80_01070</name>
</gene>
<evidence type="ECO:0000256" key="1">
    <source>
        <dbReference type="ARBA" id="ARBA00006987"/>
    </source>
</evidence>
<dbReference type="InterPro" id="IPR042100">
    <property type="entry name" value="Bug_dom1"/>
</dbReference>
<reference evidence="3 4" key="1">
    <citation type="submission" date="2019-08" db="EMBL/GenBank/DDBJ databases">
        <title>In-depth cultivation of the pig gut microbiome towards novel bacterial diversity and tailored functional studies.</title>
        <authorList>
            <person name="Wylensek D."/>
            <person name="Hitch T.C.A."/>
            <person name="Clavel T."/>
        </authorList>
    </citation>
    <scope>NUCLEOTIDE SEQUENCE [LARGE SCALE GENOMIC DNA]</scope>
    <source>
        <strain evidence="3 4">NM-380-WT-3C1</strain>
    </source>
</reference>
<dbReference type="SUPFAM" id="SSF53850">
    <property type="entry name" value="Periplasmic binding protein-like II"/>
    <property type="match status" value="1"/>
</dbReference>
<dbReference type="Proteomes" id="UP000460549">
    <property type="component" value="Unassembled WGS sequence"/>
</dbReference>
<feature type="chain" id="PRO_5030647530" evidence="2">
    <location>
        <begin position="21"/>
        <end position="319"/>
    </location>
</feature>
<protein>
    <submittedName>
        <fullName evidence="3">Tripartite tricarboxylate transporter substrate binding protein</fullName>
    </submittedName>
</protein>
<dbReference type="Pfam" id="PF03401">
    <property type="entry name" value="TctC"/>
    <property type="match status" value="1"/>
</dbReference>
<comment type="similarity">
    <text evidence="1">Belongs to the UPF0065 (bug) family.</text>
</comment>
<comment type="caution">
    <text evidence="3">The sequence shown here is derived from an EMBL/GenBank/DDBJ whole genome shotgun (WGS) entry which is preliminary data.</text>
</comment>
<name>A0A7X2TQ37_9SPIO</name>
<proteinExistence type="inferred from homology"/>
<dbReference type="CDD" id="cd07012">
    <property type="entry name" value="PBP2_Bug_TTT"/>
    <property type="match status" value="1"/>
</dbReference>
<evidence type="ECO:0000256" key="2">
    <source>
        <dbReference type="SAM" id="SignalP"/>
    </source>
</evidence>
<dbReference type="InterPro" id="IPR005064">
    <property type="entry name" value="BUG"/>
</dbReference>
<keyword evidence="2" id="KW-0732">Signal</keyword>